<evidence type="ECO:0000313" key="3">
    <source>
        <dbReference type="Proteomes" id="UP000295281"/>
    </source>
</evidence>
<reference evidence="2 3" key="1">
    <citation type="submission" date="2019-03" db="EMBL/GenBank/DDBJ databases">
        <title>Genomic Encyclopedia of Type Strains, Phase IV (KMG-IV): sequencing the most valuable type-strain genomes for metagenomic binning, comparative biology and taxonomic classification.</title>
        <authorList>
            <person name="Goeker M."/>
        </authorList>
    </citation>
    <scope>NUCLEOTIDE SEQUENCE [LARGE SCALE GENOMIC DNA]</scope>
    <source>
        <strain evidence="2 3">DSM 46770</strain>
    </source>
</reference>
<comment type="caution">
    <text evidence="2">The sequence shown here is derived from an EMBL/GenBank/DDBJ whole genome shotgun (WGS) entry which is preliminary data.</text>
</comment>
<dbReference type="InterPro" id="IPR023833">
    <property type="entry name" value="Signal_pept_SipW-depend-type"/>
</dbReference>
<evidence type="ECO:0000256" key="1">
    <source>
        <dbReference type="SAM" id="Phobius"/>
    </source>
</evidence>
<dbReference type="InterPro" id="IPR022121">
    <property type="entry name" value="Peptidase_M73_camelysin"/>
</dbReference>
<feature type="transmembrane region" description="Helical" evidence="1">
    <location>
        <begin position="23"/>
        <end position="47"/>
    </location>
</feature>
<keyword evidence="1" id="KW-0812">Transmembrane</keyword>
<accession>A0A4R6V123</accession>
<keyword evidence="3" id="KW-1185">Reference proteome</keyword>
<keyword evidence="1" id="KW-1133">Transmembrane helix</keyword>
<organism evidence="2 3">
    <name type="scientific">Actinorugispora endophytica</name>
    <dbReference type="NCBI Taxonomy" id="1605990"/>
    <lineage>
        <taxon>Bacteria</taxon>
        <taxon>Bacillati</taxon>
        <taxon>Actinomycetota</taxon>
        <taxon>Actinomycetes</taxon>
        <taxon>Streptosporangiales</taxon>
        <taxon>Nocardiopsidaceae</taxon>
        <taxon>Actinorugispora</taxon>
    </lineage>
</organism>
<dbReference type="EMBL" id="SNYN01000007">
    <property type="protein sequence ID" value="TDQ52208.1"/>
    <property type="molecule type" value="Genomic_DNA"/>
</dbReference>
<dbReference type="Pfam" id="PF12389">
    <property type="entry name" value="Peptidase_M73"/>
    <property type="match status" value="1"/>
</dbReference>
<proteinExistence type="predicted"/>
<keyword evidence="1" id="KW-0472">Membrane</keyword>
<gene>
    <name evidence="2" type="ORF">EV190_10738</name>
</gene>
<evidence type="ECO:0000313" key="2">
    <source>
        <dbReference type="EMBL" id="TDQ52208.1"/>
    </source>
</evidence>
<protein>
    <submittedName>
        <fullName evidence="2">Putative ribosomally synthesized peptide with SipW-like signal peptide</fullName>
    </submittedName>
</protein>
<name>A0A4R6V123_9ACTN</name>
<dbReference type="AlphaFoldDB" id="A0A4R6V123"/>
<sequence length="220" mass="23918">MLRLAVQLERKWTFVATSKSRKLIAGLGAAAVIGAAVAITGGTYAYFTDSAQTPEQTITAGDLTVLVGQNGSGPADKPVRVQNAAPGEVYVQDLTHPWFGEDWYRMRVTNDGSIDGEINSLEITELAGSTPNLADRLQIRAVVKPLDWEPGSWEASSFESLDTGALTSLPGDRTLLSGESTYIYFQIQWPNGTPEEDNPYKNATTSFTFQVNLDQKNQGR</sequence>
<dbReference type="Proteomes" id="UP000295281">
    <property type="component" value="Unassembled WGS sequence"/>
</dbReference>
<dbReference type="NCBIfam" id="TIGR04088">
    <property type="entry name" value="cognate_SipW"/>
    <property type="match status" value="1"/>
</dbReference>